<gene>
    <name evidence="3" type="ORF">CITCOLO1_LOCUS9791</name>
</gene>
<reference evidence="3 4" key="1">
    <citation type="submission" date="2024-03" db="EMBL/GenBank/DDBJ databases">
        <authorList>
            <person name="Gkanogiannis A."/>
            <person name="Becerra Lopez-Lavalle L."/>
        </authorList>
    </citation>
    <scope>NUCLEOTIDE SEQUENCE [LARGE SCALE GENOMIC DNA]</scope>
</reference>
<dbReference type="Proteomes" id="UP001642487">
    <property type="component" value="Chromosome 3"/>
</dbReference>
<evidence type="ECO:0000313" key="4">
    <source>
        <dbReference type="Proteomes" id="UP001642487"/>
    </source>
</evidence>
<proteinExistence type="predicted"/>
<evidence type="ECO:0008006" key="5">
    <source>
        <dbReference type="Google" id="ProtNLM"/>
    </source>
</evidence>
<feature type="region of interest" description="Disordered" evidence="2">
    <location>
        <begin position="9"/>
        <end position="30"/>
    </location>
</feature>
<dbReference type="EMBL" id="OZ021737">
    <property type="protein sequence ID" value="CAK9317842.1"/>
    <property type="molecule type" value="Genomic_DNA"/>
</dbReference>
<organism evidence="3 4">
    <name type="scientific">Citrullus colocynthis</name>
    <name type="common">colocynth</name>
    <dbReference type="NCBI Taxonomy" id="252529"/>
    <lineage>
        <taxon>Eukaryota</taxon>
        <taxon>Viridiplantae</taxon>
        <taxon>Streptophyta</taxon>
        <taxon>Embryophyta</taxon>
        <taxon>Tracheophyta</taxon>
        <taxon>Spermatophyta</taxon>
        <taxon>Magnoliopsida</taxon>
        <taxon>eudicotyledons</taxon>
        <taxon>Gunneridae</taxon>
        <taxon>Pentapetalae</taxon>
        <taxon>rosids</taxon>
        <taxon>fabids</taxon>
        <taxon>Cucurbitales</taxon>
        <taxon>Cucurbitaceae</taxon>
        <taxon>Benincaseae</taxon>
        <taxon>Citrullus</taxon>
    </lineage>
</organism>
<feature type="coiled-coil region" evidence="1">
    <location>
        <begin position="214"/>
        <end position="252"/>
    </location>
</feature>
<keyword evidence="1" id="KW-0175">Coiled coil</keyword>
<name>A0ABP0YGW9_9ROSI</name>
<evidence type="ECO:0000313" key="3">
    <source>
        <dbReference type="EMBL" id="CAK9317842.1"/>
    </source>
</evidence>
<accession>A0ABP0YGW9</accession>
<keyword evidence="4" id="KW-1185">Reference proteome</keyword>
<sequence length="284" mass="32869">MEKQSLLCLTDTSSSDSPLHSSTLHTTHSVPTVSDMDTKMKAIVTRLEAEGHYPNRNLEIKYMLEEYNRSYQSLAKKYDCLKFIFVNTLSSASSSDSEILHCNFISPDTKSAAIEDNLKYNYDIFSKEFLIKLRDELVVSSKLCRQNSDKIDEVIDHTMYRRITGHAEIDNTEILMNELGIRRVKDVHPSVAIDRCESRWNELNSQVTMLMEENLQHQEELTRRNNEKREAIKELQQQIRCLKSEKRALQSSVRFIKEKSKPYRSPISRLGATISNKLLKRGCS</sequence>
<evidence type="ECO:0000256" key="2">
    <source>
        <dbReference type="SAM" id="MobiDB-lite"/>
    </source>
</evidence>
<evidence type="ECO:0000256" key="1">
    <source>
        <dbReference type="SAM" id="Coils"/>
    </source>
</evidence>
<protein>
    <recommendedName>
        <fullName evidence="5">NAB domain-containing protein</fullName>
    </recommendedName>
</protein>